<protein>
    <submittedName>
        <fullName evidence="1">Uncharacterized protein</fullName>
    </submittedName>
</protein>
<reference evidence="1 3" key="1">
    <citation type="submission" date="2016-10" db="EMBL/GenBank/DDBJ databases">
        <title>Draft genome sequence of Methylobacterium extorquens CP3, a seed endophyte of Crotalaria pumila with plant growth-promoting and metal tolerance properties.</title>
        <authorList>
            <person name="Sanchez-Lopez A.S."/>
            <person name="Van Hamme J.D."/>
            <person name="Thijs S."/>
            <person name="Mcammond B.M."/>
            <person name="Stevens V."/>
            <person name="Gonzalez-Chavez M.D.C."/>
            <person name="Vangronsveld J."/>
        </authorList>
    </citation>
    <scope>NUCLEOTIDE SEQUENCE [LARGE SCALE GENOMIC DNA]</scope>
    <source>
        <strain evidence="1 3">CP3</strain>
    </source>
</reference>
<evidence type="ECO:0000313" key="1">
    <source>
        <dbReference type="EMBL" id="OHV17547.1"/>
    </source>
</evidence>
<organism evidence="1 3">
    <name type="scientific">Methylorubrum extorquens</name>
    <name type="common">Methylobacterium dichloromethanicum</name>
    <name type="synonym">Methylobacterium extorquens</name>
    <dbReference type="NCBI Taxonomy" id="408"/>
    <lineage>
        <taxon>Bacteria</taxon>
        <taxon>Pseudomonadati</taxon>
        <taxon>Pseudomonadota</taxon>
        <taxon>Alphaproteobacteria</taxon>
        <taxon>Hyphomicrobiales</taxon>
        <taxon>Methylobacteriaceae</taxon>
        <taxon>Methylorubrum</taxon>
    </lineage>
</organism>
<dbReference type="Proteomes" id="UP000180215">
    <property type="component" value="Unassembled WGS sequence"/>
</dbReference>
<evidence type="ECO:0000313" key="4">
    <source>
        <dbReference type="Proteomes" id="UP000233769"/>
    </source>
</evidence>
<dbReference type="Proteomes" id="UP000233769">
    <property type="component" value="Chromosome tk0001"/>
</dbReference>
<evidence type="ECO:0000313" key="2">
    <source>
        <dbReference type="EMBL" id="SOR28566.1"/>
    </source>
</evidence>
<proteinExistence type="predicted"/>
<gene>
    <name evidence="1" type="ORF">BK022_04890</name>
    <name evidence="2" type="ORF">TK0001_1964</name>
</gene>
<sequence length="81" mass="8847">MRPDITVAEEENVMRYTVHWTSPSGPSKEPHDLGARAAERAMTFASMGASEVYVETSDGRVFRAPAQMAALVQYAQTADAE</sequence>
<evidence type="ECO:0000313" key="3">
    <source>
        <dbReference type="Proteomes" id="UP000180215"/>
    </source>
</evidence>
<reference evidence="2" key="2">
    <citation type="submission" date="2017-10" db="EMBL/GenBank/DDBJ databases">
        <authorList>
            <person name="Banno H."/>
            <person name="Chua N.-H."/>
        </authorList>
    </citation>
    <scope>NUCLEOTIDE SEQUENCE [LARGE SCALE GENOMIC DNA]</scope>
    <source>
        <strain evidence="2">TK 0001</strain>
    </source>
</reference>
<dbReference type="EMBL" id="MNAO01000033">
    <property type="protein sequence ID" value="OHV17547.1"/>
    <property type="molecule type" value="Genomic_DNA"/>
</dbReference>
<accession>A0A1S1P8R9</accession>
<name>A0A1S1P8R9_METEX</name>
<dbReference type="EMBL" id="LT962688">
    <property type="protein sequence ID" value="SOR28566.1"/>
    <property type="molecule type" value="Genomic_DNA"/>
</dbReference>
<reference evidence="4" key="3">
    <citation type="submission" date="2017-10" db="EMBL/GenBank/DDBJ databases">
        <authorList>
            <person name="Regsiter A."/>
            <person name="William W."/>
        </authorList>
    </citation>
    <scope>NUCLEOTIDE SEQUENCE [LARGE SCALE GENOMIC DNA]</scope>
</reference>
<dbReference type="AlphaFoldDB" id="A0A1S1P8R9"/>